<dbReference type="InterPro" id="IPR027417">
    <property type="entry name" value="P-loop_NTPase"/>
</dbReference>
<sequence>MITSIGLKKFKAFDKLDAINISSLTILMGKNSSGKSSIIQSLLLLKQTLESNSKQQALNLEGRYLKYSNIRELAYGMPTAKQAKIAYEFKSQGKGKKETTISIKFKNEIINETYLPKIDSFEIKIPGERSLNLQNRDQVKERLKKSDFINLFRDKNHEIVYKNFIPETITFHNPPDSDRRDTIVAPFSILSDLYDPINELANTIQNIKYLSPTRATPQRAYVHYSENVSEILEDGSNAAHYFWANRKMQVLWRGAQYSLQDAVNECISCVGLTQKVRPAKSGKLIYQIMVEIPSPGKSVTIADVGFGYSQVLPTILAGLTHGKDNLILIEQPEIHLHPSSCANLADLFLGLIQDNRKFLIETHSQDFINRLRLRVIENPELAEKINIVFIENEGAKTKTNQFKIDAEGAFPAWPNGFLDESEKSARSIIKARAASRAKPEKNKSAEE</sequence>
<dbReference type="PIRSF" id="PIRSF034888">
    <property type="entry name" value="P-loop_UCP034888"/>
    <property type="match status" value="1"/>
</dbReference>
<keyword evidence="3" id="KW-1185">Reference proteome</keyword>
<name>A0A1W1XVV7_9NEIS</name>
<protein>
    <recommendedName>
        <fullName evidence="1">Endonuclease GajA/Old nuclease/RecF-like AAA domain-containing protein</fullName>
    </recommendedName>
</protein>
<feature type="domain" description="Endonuclease GajA/Old nuclease/RecF-like AAA" evidence="1">
    <location>
        <begin position="1"/>
        <end position="368"/>
    </location>
</feature>
<gene>
    <name evidence="2" type="ORF">SAMN02745857_03089</name>
</gene>
<dbReference type="Pfam" id="PF13175">
    <property type="entry name" value="AAA_15"/>
    <property type="match status" value="1"/>
</dbReference>
<evidence type="ECO:0000259" key="1">
    <source>
        <dbReference type="Pfam" id="PF13175"/>
    </source>
</evidence>
<accession>A0A1W1XVV7</accession>
<dbReference type="OrthoDB" id="3322489at2"/>
<evidence type="ECO:0000313" key="3">
    <source>
        <dbReference type="Proteomes" id="UP000192761"/>
    </source>
</evidence>
<proteinExistence type="predicted"/>
<dbReference type="EMBL" id="FWXD01000020">
    <property type="protein sequence ID" value="SMC28056.1"/>
    <property type="molecule type" value="Genomic_DNA"/>
</dbReference>
<dbReference type="STRING" id="1121001.SAMN02745857_03089"/>
<dbReference type="Proteomes" id="UP000192761">
    <property type="component" value="Unassembled WGS sequence"/>
</dbReference>
<dbReference type="InterPro" id="IPR051396">
    <property type="entry name" value="Bact_Antivir_Def_Nuclease"/>
</dbReference>
<organism evidence="2 3">
    <name type="scientific">Andreprevotia lacus DSM 23236</name>
    <dbReference type="NCBI Taxonomy" id="1121001"/>
    <lineage>
        <taxon>Bacteria</taxon>
        <taxon>Pseudomonadati</taxon>
        <taxon>Pseudomonadota</taxon>
        <taxon>Betaproteobacteria</taxon>
        <taxon>Neisseriales</taxon>
        <taxon>Chitinibacteraceae</taxon>
        <taxon>Andreprevotia</taxon>
    </lineage>
</organism>
<dbReference type="PANTHER" id="PTHR43581:SF2">
    <property type="entry name" value="EXCINUCLEASE ATPASE SUBUNIT"/>
    <property type="match status" value="1"/>
</dbReference>
<dbReference type="SUPFAM" id="SSF52540">
    <property type="entry name" value="P-loop containing nucleoside triphosphate hydrolases"/>
    <property type="match status" value="1"/>
</dbReference>
<dbReference type="InterPro" id="IPR041685">
    <property type="entry name" value="AAA_GajA/Old/RecF-like"/>
</dbReference>
<dbReference type="PANTHER" id="PTHR43581">
    <property type="entry name" value="ATP/GTP PHOSPHATASE"/>
    <property type="match status" value="1"/>
</dbReference>
<reference evidence="2 3" key="1">
    <citation type="submission" date="2017-04" db="EMBL/GenBank/DDBJ databases">
        <authorList>
            <person name="Afonso C.L."/>
            <person name="Miller P.J."/>
            <person name="Scott M.A."/>
            <person name="Spackman E."/>
            <person name="Goraichik I."/>
            <person name="Dimitrov K.M."/>
            <person name="Suarez D.L."/>
            <person name="Swayne D.E."/>
        </authorList>
    </citation>
    <scope>NUCLEOTIDE SEQUENCE [LARGE SCALE GENOMIC DNA]</scope>
    <source>
        <strain evidence="2 3">DSM 23236</strain>
    </source>
</reference>
<dbReference type="RefSeq" id="WP_084091833.1">
    <property type="nucleotide sequence ID" value="NZ_FWXD01000020.1"/>
</dbReference>
<dbReference type="Gene3D" id="3.40.50.300">
    <property type="entry name" value="P-loop containing nucleotide triphosphate hydrolases"/>
    <property type="match status" value="1"/>
</dbReference>
<dbReference type="AlphaFoldDB" id="A0A1W1XVV7"/>
<dbReference type="InterPro" id="IPR014592">
    <property type="entry name" value="P-loop_UCP034888"/>
</dbReference>
<evidence type="ECO:0000313" key="2">
    <source>
        <dbReference type="EMBL" id="SMC28056.1"/>
    </source>
</evidence>